<dbReference type="EMBL" id="JAXCLA010000002">
    <property type="protein sequence ID" value="MDY0743950.1"/>
    <property type="molecule type" value="Genomic_DNA"/>
</dbReference>
<sequence>MNELPTQTISFGGETLKLLPERALWRPAARTLFVADLHFGKAASFRALGQPVPHGTTADNLQRLGELIARYEVRRLVVLGDLLHAAPARRPRQIEPLRQWREAHAALDFIAVRGNHDRHAGDPPPELCIRVVDEPWPLDTASSSLSACHHPQHLPGRAVLAGHWHPAVALRGPARDRLRLPCFCLVGGDLLVLPAFGAFTGSSLREPPEDAICYPVGDGRVWPARRS</sequence>
<keyword evidence="2" id="KW-0436">Ligase</keyword>
<dbReference type="Proteomes" id="UP001285263">
    <property type="component" value="Unassembled WGS sequence"/>
</dbReference>
<comment type="caution">
    <text evidence="2">The sequence shown here is derived from an EMBL/GenBank/DDBJ whole genome shotgun (WGS) entry which is preliminary data.</text>
</comment>
<protein>
    <submittedName>
        <fullName evidence="2">Ligase-associated DNA damage response endonuclease PdeM</fullName>
        <ecNumber evidence="2">3.1.-.-</ecNumber>
    </submittedName>
</protein>
<dbReference type="Gene3D" id="3.60.21.10">
    <property type="match status" value="1"/>
</dbReference>
<dbReference type="Pfam" id="PF00149">
    <property type="entry name" value="Metallophos"/>
    <property type="match status" value="1"/>
</dbReference>
<dbReference type="SUPFAM" id="SSF56300">
    <property type="entry name" value="Metallo-dependent phosphatases"/>
    <property type="match status" value="1"/>
</dbReference>
<organism evidence="2 3">
    <name type="scientific">Roseateles agri</name>
    <dbReference type="NCBI Taxonomy" id="3098619"/>
    <lineage>
        <taxon>Bacteria</taxon>
        <taxon>Pseudomonadati</taxon>
        <taxon>Pseudomonadota</taxon>
        <taxon>Betaproteobacteria</taxon>
        <taxon>Burkholderiales</taxon>
        <taxon>Sphaerotilaceae</taxon>
        <taxon>Roseateles</taxon>
    </lineage>
</organism>
<keyword evidence="3" id="KW-1185">Reference proteome</keyword>
<evidence type="ECO:0000259" key="1">
    <source>
        <dbReference type="Pfam" id="PF00149"/>
    </source>
</evidence>
<dbReference type="RefSeq" id="WP_320421863.1">
    <property type="nucleotide sequence ID" value="NZ_JAXCLA010000002.1"/>
</dbReference>
<name>A0ABU5DCF5_9BURK</name>
<dbReference type="PIRSF" id="PIRSF000887">
    <property type="entry name" value="Pesterase_MJ0037"/>
    <property type="match status" value="1"/>
</dbReference>
<dbReference type="NCBIfam" id="TIGR04123">
    <property type="entry name" value="P_estr_lig_assc"/>
    <property type="match status" value="1"/>
</dbReference>
<reference evidence="2 3" key="1">
    <citation type="submission" date="2023-11" db="EMBL/GenBank/DDBJ databases">
        <title>Paucibacter sp. nov., isolated from fresh soil in Korea.</title>
        <authorList>
            <person name="Le N.T.T."/>
        </authorList>
    </citation>
    <scope>NUCLEOTIDE SEQUENCE [LARGE SCALE GENOMIC DNA]</scope>
    <source>
        <strain evidence="2 3">R3-3</strain>
    </source>
</reference>
<evidence type="ECO:0000313" key="2">
    <source>
        <dbReference type="EMBL" id="MDY0743950.1"/>
    </source>
</evidence>
<feature type="domain" description="Calcineurin-like phosphoesterase" evidence="1">
    <location>
        <begin position="30"/>
        <end position="125"/>
    </location>
</feature>
<keyword evidence="2" id="KW-0378">Hydrolase</keyword>
<dbReference type="GO" id="GO:0016787">
    <property type="term" value="F:hydrolase activity"/>
    <property type="evidence" value="ECO:0007669"/>
    <property type="project" value="UniProtKB-KW"/>
</dbReference>
<dbReference type="InterPro" id="IPR004843">
    <property type="entry name" value="Calcineurin-like_PHP"/>
</dbReference>
<proteinExistence type="predicted"/>
<gene>
    <name evidence="2" type="primary">pdeM</name>
    <name evidence="2" type="ORF">SNE35_05515</name>
</gene>
<accession>A0ABU5DCF5</accession>
<dbReference type="PANTHER" id="PTHR39323">
    <property type="entry name" value="BLR1149 PROTEIN"/>
    <property type="match status" value="1"/>
</dbReference>
<dbReference type="InterPro" id="IPR026336">
    <property type="entry name" value="PdeM-like"/>
</dbReference>
<dbReference type="PANTHER" id="PTHR39323:SF1">
    <property type="entry name" value="BLR1149 PROTEIN"/>
    <property type="match status" value="1"/>
</dbReference>
<dbReference type="InterPro" id="IPR029052">
    <property type="entry name" value="Metallo-depent_PP-like"/>
</dbReference>
<dbReference type="GO" id="GO:0016874">
    <property type="term" value="F:ligase activity"/>
    <property type="evidence" value="ECO:0007669"/>
    <property type="project" value="UniProtKB-KW"/>
</dbReference>
<dbReference type="EC" id="3.1.-.-" evidence="2"/>
<dbReference type="GO" id="GO:0004519">
    <property type="term" value="F:endonuclease activity"/>
    <property type="evidence" value="ECO:0007669"/>
    <property type="project" value="UniProtKB-KW"/>
</dbReference>
<dbReference type="InterPro" id="IPR024173">
    <property type="entry name" value="Pesterase_MJ0037-like"/>
</dbReference>
<evidence type="ECO:0000313" key="3">
    <source>
        <dbReference type="Proteomes" id="UP001285263"/>
    </source>
</evidence>
<keyword evidence="2" id="KW-0255">Endonuclease</keyword>
<keyword evidence="2" id="KW-0540">Nuclease</keyword>